<dbReference type="OrthoDB" id="5314997at2759"/>
<organism evidence="2 3">
    <name type="scientific">Dothidotthia symphoricarpi CBS 119687</name>
    <dbReference type="NCBI Taxonomy" id="1392245"/>
    <lineage>
        <taxon>Eukaryota</taxon>
        <taxon>Fungi</taxon>
        <taxon>Dikarya</taxon>
        <taxon>Ascomycota</taxon>
        <taxon>Pezizomycotina</taxon>
        <taxon>Dothideomycetes</taxon>
        <taxon>Pleosporomycetidae</taxon>
        <taxon>Pleosporales</taxon>
        <taxon>Dothidotthiaceae</taxon>
        <taxon>Dothidotthia</taxon>
    </lineage>
</organism>
<keyword evidence="3" id="KW-1185">Reference proteome</keyword>
<evidence type="ECO:0008006" key="4">
    <source>
        <dbReference type="Google" id="ProtNLM"/>
    </source>
</evidence>
<feature type="compositionally biased region" description="Polar residues" evidence="1">
    <location>
        <begin position="54"/>
        <end position="72"/>
    </location>
</feature>
<evidence type="ECO:0000313" key="2">
    <source>
        <dbReference type="EMBL" id="KAF2128418.1"/>
    </source>
</evidence>
<protein>
    <recommendedName>
        <fullName evidence="4">F-box domain-containing protein</fullName>
    </recommendedName>
</protein>
<dbReference type="Proteomes" id="UP000799771">
    <property type="component" value="Unassembled WGS sequence"/>
</dbReference>
<name>A0A6A6ABZ6_9PLEO</name>
<accession>A0A6A6ABZ6</accession>
<dbReference type="AlphaFoldDB" id="A0A6A6ABZ6"/>
<feature type="region of interest" description="Disordered" evidence="1">
    <location>
        <begin position="48"/>
        <end position="72"/>
    </location>
</feature>
<dbReference type="RefSeq" id="XP_033522807.1">
    <property type="nucleotide sequence ID" value="XM_033672948.1"/>
</dbReference>
<evidence type="ECO:0000256" key="1">
    <source>
        <dbReference type="SAM" id="MobiDB-lite"/>
    </source>
</evidence>
<evidence type="ECO:0000313" key="3">
    <source>
        <dbReference type="Proteomes" id="UP000799771"/>
    </source>
</evidence>
<dbReference type="EMBL" id="ML977508">
    <property type="protein sequence ID" value="KAF2128418.1"/>
    <property type="molecule type" value="Genomic_DNA"/>
</dbReference>
<proteinExistence type="predicted"/>
<gene>
    <name evidence="2" type="ORF">P153DRAFT_432074</name>
</gene>
<dbReference type="GeneID" id="54413380"/>
<sequence length="314" mass="35228">MSQKSIHLSTTTTKMEFFRFLDLPKELRFMVYGMLDISTNRYKSTLSPHDHSTLGVSQDSSDTNSACSSTPETHPSMILVTQSMPVQILATCRLVHTEATPLLQPKLARLLSSVPTITLDDKILYTPLLSGPDGLLPTILAYLNTHCDTQFLPFQTWREQQAAKHDEQVWIWIRQTVVRLLSQATKPTVSWFGDLLHPEVRILLQVRRAWEYPTTAVPETGACSPNARRDSVTTPLQDTYTEDIQHAMCTPPLYSISTTTQLTKVFNDSLEAARSKGLEHVRGGSIVFGQDVREKGERGVVPDRICGLNYQLDG</sequence>
<reference evidence="2" key="1">
    <citation type="journal article" date="2020" name="Stud. Mycol.">
        <title>101 Dothideomycetes genomes: a test case for predicting lifestyles and emergence of pathogens.</title>
        <authorList>
            <person name="Haridas S."/>
            <person name="Albert R."/>
            <person name="Binder M."/>
            <person name="Bloem J."/>
            <person name="Labutti K."/>
            <person name="Salamov A."/>
            <person name="Andreopoulos B."/>
            <person name="Baker S."/>
            <person name="Barry K."/>
            <person name="Bills G."/>
            <person name="Bluhm B."/>
            <person name="Cannon C."/>
            <person name="Castanera R."/>
            <person name="Culley D."/>
            <person name="Daum C."/>
            <person name="Ezra D."/>
            <person name="Gonzalez J."/>
            <person name="Henrissat B."/>
            <person name="Kuo A."/>
            <person name="Liang C."/>
            <person name="Lipzen A."/>
            <person name="Lutzoni F."/>
            <person name="Magnuson J."/>
            <person name="Mondo S."/>
            <person name="Nolan M."/>
            <person name="Ohm R."/>
            <person name="Pangilinan J."/>
            <person name="Park H.-J."/>
            <person name="Ramirez L."/>
            <person name="Alfaro M."/>
            <person name="Sun H."/>
            <person name="Tritt A."/>
            <person name="Yoshinaga Y."/>
            <person name="Zwiers L.-H."/>
            <person name="Turgeon B."/>
            <person name="Goodwin S."/>
            <person name="Spatafora J."/>
            <person name="Crous P."/>
            <person name="Grigoriev I."/>
        </authorList>
    </citation>
    <scope>NUCLEOTIDE SEQUENCE</scope>
    <source>
        <strain evidence="2">CBS 119687</strain>
    </source>
</reference>